<feature type="compositionally biased region" description="Basic and acidic residues" evidence="1">
    <location>
        <begin position="545"/>
        <end position="560"/>
    </location>
</feature>
<accession>A0ABM3GFS5</accession>
<feature type="region of interest" description="Disordered" evidence="1">
    <location>
        <begin position="1"/>
        <end position="87"/>
    </location>
</feature>
<gene>
    <name evidence="3" type="primary">LOC107223904</name>
</gene>
<dbReference type="RefSeq" id="XP_046599129.1">
    <property type="nucleotide sequence ID" value="XM_046743173.1"/>
</dbReference>
<feature type="compositionally biased region" description="Basic and acidic residues" evidence="1">
    <location>
        <begin position="386"/>
        <end position="435"/>
    </location>
</feature>
<feature type="compositionally biased region" description="Basic and acidic residues" evidence="1">
    <location>
        <begin position="491"/>
        <end position="508"/>
    </location>
</feature>
<name>A0ABM3GFS5_NEOLC</name>
<feature type="compositionally biased region" description="Basic and acidic residues" evidence="1">
    <location>
        <begin position="524"/>
        <end position="538"/>
    </location>
</feature>
<sequence length="686" mass="79930">MTSRLRGSAKEEPKPTSLLSSKSRTYFSSGWEPKEKAGFDGSRNKVSRKDSRGKYDGFPERSEAKYDKETNGYAVPPDDDEDPDLLYKRSRDHFGSWNIHDIIGERDVGPKVDRKSRLDLFKSNGVEQKERKKLSNGKSRVKHSSPDLDDAGDDHHIERKWRGKSRSPDLERDRHKLNKTNNLRDNPRPRHERSSINSPDRQDDRVGGHRPSHRALLREIENLGTSRGGESPERSTERRYGGNPSPENRDNDKIRQLINRFKTNEIQEPLWAGRKSEQGQRSPIGRENGAKLYQAKVRSSSRERHDEWQNGDKYEDEQVEVPSFRSLERRSGTNGDYRESNDAGFRKRSDTYSLERSGRQRAREQEEKPKESSGKRRSHVYSGSPEKFDVQIQRYERALPGPRKDPELGRKNSHSGREREPEVRRRSSLKVRDELTQSQERNGRHMRPLTPPDDRDLKFEDERRSATCNAKDWYESNKQFGVKYLQENSKLKSPDRVNYDQHEEEYVRRNRSPIKETYSFGEGRVGDQSEDDQFRERFASPPRMEAVESTHERGRGELRTSRKSTRSTVEVDRGLQHQNGRRNEPVTIRIRNPSEDHYSNEGRSKRGALFTEETNNGIRNNRRNDNENHSPKRGDMDRLDWTSASTPARKMWSYREGGAQITDIDKGQPCLKCEDACSGFLQHTWR</sequence>
<feature type="compositionally biased region" description="Basic and acidic residues" evidence="1">
    <location>
        <begin position="300"/>
        <end position="313"/>
    </location>
</feature>
<evidence type="ECO:0000313" key="3">
    <source>
        <dbReference type="RefSeq" id="XP_046599129.1"/>
    </source>
</evidence>
<feature type="compositionally biased region" description="Basic and acidic residues" evidence="1">
    <location>
        <begin position="230"/>
        <end position="240"/>
    </location>
</feature>
<feature type="compositionally biased region" description="Basic residues" evidence="1">
    <location>
        <begin position="131"/>
        <end position="143"/>
    </location>
</feature>
<evidence type="ECO:0000313" key="2">
    <source>
        <dbReference type="Proteomes" id="UP000829291"/>
    </source>
</evidence>
<feature type="region of interest" description="Disordered" evidence="1">
    <location>
        <begin position="104"/>
        <end position="459"/>
    </location>
</feature>
<feature type="region of interest" description="Disordered" evidence="1">
    <location>
        <begin position="491"/>
        <end position="640"/>
    </location>
</feature>
<dbReference type="GeneID" id="107223904"/>
<keyword evidence="2" id="KW-1185">Reference proteome</keyword>
<feature type="compositionally biased region" description="Basic and acidic residues" evidence="1">
    <location>
        <begin position="47"/>
        <end position="70"/>
    </location>
</feature>
<organism evidence="2 3">
    <name type="scientific">Neodiprion lecontei</name>
    <name type="common">Redheaded pine sawfly</name>
    <dbReference type="NCBI Taxonomy" id="441921"/>
    <lineage>
        <taxon>Eukaryota</taxon>
        <taxon>Metazoa</taxon>
        <taxon>Ecdysozoa</taxon>
        <taxon>Arthropoda</taxon>
        <taxon>Hexapoda</taxon>
        <taxon>Insecta</taxon>
        <taxon>Pterygota</taxon>
        <taxon>Neoptera</taxon>
        <taxon>Endopterygota</taxon>
        <taxon>Hymenoptera</taxon>
        <taxon>Tenthredinoidea</taxon>
        <taxon>Diprionidae</taxon>
        <taxon>Diprioninae</taxon>
        <taxon>Neodiprion</taxon>
    </lineage>
</organism>
<reference evidence="3" key="1">
    <citation type="submission" date="2025-08" db="UniProtKB">
        <authorList>
            <consortium name="RefSeq"/>
        </authorList>
    </citation>
    <scope>IDENTIFICATION</scope>
    <source>
        <tissue evidence="3">Thorax and Abdomen</tissue>
    </source>
</reference>
<feature type="compositionally biased region" description="Polar residues" evidence="1">
    <location>
        <begin position="17"/>
        <end position="28"/>
    </location>
</feature>
<feature type="compositionally biased region" description="Basic and acidic residues" evidence="1">
    <location>
        <begin position="326"/>
        <end position="350"/>
    </location>
</feature>
<feature type="compositionally biased region" description="Basic and acidic residues" evidence="1">
    <location>
        <begin position="356"/>
        <end position="374"/>
    </location>
</feature>
<feature type="compositionally biased region" description="Basic and acidic residues" evidence="1">
    <location>
        <begin position="592"/>
        <end position="604"/>
    </location>
</feature>
<evidence type="ECO:0000256" key="1">
    <source>
        <dbReference type="SAM" id="MobiDB-lite"/>
    </source>
</evidence>
<feature type="compositionally biased region" description="Basic and acidic residues" evidence="1">
    <location>
        <begin position="104"/>
        <end position="120"/>
    </location>
</feature>
<dbReference type="Proteomes" id="UP000829291">
    <property type="component" value="Chromosome 1"/>
</dbReference>
<feature type="compositionally biased region" description="Basic and acidic residues" evidence="1">
    <location>
        <begin position="622"/>
        <end position="640"/>
    </location>
</feature>
<protein>
    <submittedName>
        <fullName evidence="3">Uncharacterized protein LOC107223904 isoform X2</fullName>
    </submittedName>
</protein>
<feature type="compositionally biased region" description="Basic and acidic residues" evidence="1">
    <location>
        <begin position="185"/>
        <end position="207"/>
    </location>
</feature>
<proteinExistence type="predicted"/>